<gene>
    <name evidence="1" type="ordered locus">Desku_1094</name>
</gene>
<dbReference type="Proteomes" id="UP000009229">
    <property type="component" value="Chromosome"/>
</dbReference>
<proteinExistence type="predicted"/>
<evidence type="ECO:0000313" key="2">
    <source>
        <dbReference type="Proteomes" id="UP000009229"/>
    </source>
</evidence>
<accession>A0AAU8PSE5</accession>
<dbReference type="EMBL" id="CP002770">
    <property type="protein sequence ID" value="AEG14681.1"/>
    <property type="molecule type" value="Genomic_DNA"/>
</dbReference>
<sequence length="84" mass="9139">MLFKVSHVMENLQARGIDLNATGGIELLTEVLRQDLSGLVGWSCNHITDELTVEVLVASDGEETEALQKLSAYGQVEAIREVLA</sequence>
<dbReference type="AlphaFoldDB" id="A0AAU8PSE5"/>
<evidence type="ECO:0000313" key="1">
    <source>
        <dbReference type="EMBL" id="AEG14681.1"/>
    </source>
</evidence>
<name>A0AAU8PSE5_DESK7</name>
<organism evidence="1 2">
    <name type="scientific">Desulfofundulus kuznetsovii (strain DSM 6115 / VKM B-1805 / 17)</name>
    <name type="common">Desulfotomaculum kuznetsovii</name>
    <dbReference type="NCBI Taxonomy" id="760568"/>
    <lineage>
        <taxon>Bacteria</taxon>
        <taxon>Bacillati</taxon>
        <taxon>Bacillota</taxon>
        <taxon>Clostridia</taxon>
        <taxon>Eubacteriales</taxon>
        <taxon>Peptococcaceae</taxon>
        <taxon>Desulfofundulus</taxon>
    </lineage>
</organism>
<protein>
    <submittedName>
        <fullName evidence="1">Uncharacterized protein</fullName>
    </submittedName>
</protein>
<reference evidence="2" key="1">
    <citation type="submission" date="2011-05" db="EMBL/GenBank/DDBJ databases">
        <title>Complete sequence of Desulfotomaculum kuznetsovii DSM 6115.</title>
        <authorList>
            <person name="Lucas S."/>
            <person name="Han J."/>
            <person name="Lapidus A."/>
            <person name="Cheng J.-F."/>
            <person name="Goodwin L."/>
            <person name="Pitluck S."/>
            <person name="Peters L."/>
            <person name="Mikhailova N."/>
            <person name="Lu M."/>
            <person name="Saunders E."/>
            <person name="Han C."/>
            <person name="Tapia R."/>
            <person name="Land M."/>
            <person name="Hauser L."/>
            <person name="Kyrpides N."/>
            <person name="Ivanova N."/>
            <person name="Pagani I."/>
            <person name="Nazina T."/>
            <person name="Ivanova A."/>
            <person name="Parshina S."/>
            <person name="Kuever J."/>
            <person name="Muyzer G."/>
            <person name="Plugge C."/>
            <person name="Stams A."/>
            <person name="Woyke T."/>
        </authorList>
    </citation>
    <scope>NUCLEOTIDE SEQUENCE [LARGE SCALE GENOMIC DNA]</scope>
    <source>
        <strain evidence="2">DSM 6115 / VKM B-1805 / 17</strain>
    </source>
</reference>
<dbReference type="RefSeq" id="WP_013822196.1">
    <property type="nucleotide sequence ID" value="NC_015573.1"/>
</dbReference>
<dbReference type="KEGG" id="dku:Desku_1094"/>
<keyword evidence="2" id="KW-1185">Reference proteome</keyword>